<dbReference type="AlphaFoldDB" id="A0AAV7SMQ6"/>
<name>A0AAV7SMQ6_PLEWA</name>
<dbReference type="EMBL" id="JANPWB010000008">
    <property type="protein sequence ID" value="KAJ1165394.1"/>
    <property type="molecule type" value="Genomic_DNA"/>
</dbReference>
<evidence type="ECO:0000313" key="3">
    <source>
        <dbReference type="Proteomes" id="UP001066276"/>
    </source>
</evidence>
<accession>A0AAV7SMQ6</accession>
<reference evidence="2" key="1">
    <citation type="journal article" date="2022" name="bioRxiv">
        <title>Sequencing and chromosome-scale assembly of the giantPleurodeles waltlgenome.</title>
        <authorList>
            <person name="Brown T."/>
            <person name="Elewa A."/>
            <person name="Iarovenko S."/>
            <person name="Subramanian E."/>
            <person name="Araus A.J."/>
            <person name="Petzold A."/>
            <person name="Susuki M."/>
            <person name="Suzuki K.-i.T."/>
            <person name="Hayashi T."/>
            <person name="Toyoda A."/>
            <person name="Oliveira C."/>
            <person name="Osipova E."/>
            <person name="Leigh N.D."/>
            <person name="Simon A."/>
            <person name="Yun M.H."/>
        </authorList>
    </citation>
    <scope>NUCLEOTIDE SEQUENCE</scope>
    <source>
        <strain evidence="2">20211129_DDA</strain>
        <tissue evidence="2">Liver</tissue>
    </source>
</reference>
<evidence type="ECO:0000256" key="1">
    <source>
        <dbReference type="SAM" id="MobiDB-lite"/>
    </source>
</evidence>
<evidence type="ECO:0000313" key="2">
    <source>
        <dbReference type="EMBL" id="KAJ1165394.1"/>
    </source>
</evidence>
<protein>
    <submittedName>
        <fullName evidence="2">Uncharacterized protein</fullName>
    </submittedName>
</protein>
<organism evidence="2 3">
    <name type="scientific">Pleurodeles waltl</name>
    <name type="common">Iberian ribbed newt</name>
    <dbReference type="NCBI Taxonomy" id="8319"/>
    <lineage>
        <taxon>Eukaryota</taxon>
        <taxon>Metazoa</taxon>
        <taxon>Chordata</taxon>
        <taxon>Craniata</taxon>
        <taxon>Vertebrata</taxon>
        <taxon>Euteleostomi</taxon>
        <taxon>Amphibia</taxon>
        <taxon>Batrachia</taxon>
        <taxon>Caudata</taxon>
        <taxon>Salamandroidea</taxon>
        <taxon>Salamandridae</taxon>
        <taxon>Pleurodelinae</taxon>
        <taxon>Pleurodeles</taxon>
    </lineage>
</organism>
<feature type="compositionally biased region" description="Basic and acidic residues" evidence="1">
    <location>
        <begin position="94"/>
        <end position="105"/>
    </location>
</feature>
<dbReference type="Proteomes" id="UP001066276">
    <property type="component" value="Chromosome 4_2"/>
</dbReference>
<feature type="compositionally biased region" description="Acidic residues" evidence="1">
    <location>
        <begin position="83"/>
        <end position="93"/>
    </location>
</feature>
<gene>
    <name evidence="2" type="ORF">NDU88_005822</name>
</gene>
<keyword evidence="3" id="KW-1185">Reference proteome</keyword>
<comment type="caution">
    <text evidence="2">The sequence shown here is derived from an EMBL/GenBank/DDBJ whole genome shotgun (WGS) entry which is preliminary data.</text>
</comment>
<feature type="region of interest" description="Disordered" evidence="1">
    <location>
        <begin position="78"/>
        <end position="143"/>
    </location>
</feature>
<sequence>MQLFRPRGEHGNKKINRYGVPVIEGAVKYGKYFTVPVRDGAPRPVVRYPGGTIDCRNPETPTFNPDVRVWAKRKDGLTKGAAFEEEDKEEEPNEGPKTEQPHRETGMTSGEEEEPAMPQRDDARPAVRTSCYNSRHVPGAHKT</sequence>
<proteinExistence type="predicted"/>